<organism evidence="3 4">
    <name type="scientific">Natronospira elongata</name>
    <dbReference type="NCBI Taxonomy" id="3110268"/>
    <lineage>
        <taxon>Bacteria</taxon>
        <taxon>Pseudomonadati</taxon>
        <taxon>Pseudomonadota</taxon>
        <taxon>Gammaproteobacteria</taxon>
        <taxon>Natronospirales</taxon>
        <taxon>Natronospiraceae</taxon>
        <taxon>Natronospira</taxon>
    </lineage>
</organism>
<accession>A0AAP6JCJ5</accession>
<feature type="region of interest" description="Disordered" evidence="1">
    <location>
        <begin position="60"/>
        <end position="79"/>
    </location>
</feature>
<evidence type="ECO:0000313" key="3">
    <source>
        <dbReference type="EMBL" id="MEA5444376.1"/>
    </source>
</evidence>
<sequence>MRKMMTGAALMFAGSTFAEVLPEQTATARDFVPGDYHVVGAVQGDLNQNQRDDWVFLVSRNDEGESGGKDQGRTGTGESDGLLVVFNEEDGYRHVLSNLDCLASDSEEGGVYFAPEPDVSIDRGNLYIHFRHGRYGHWTYNFRYQGDDFELIGYDSTQQRGPVVERSVSINLLTKRMLIRENINHDAEGGDEEFEETWKEFALPQPIRLGEIGSFEALDVKAHMKLLD</sequence>
<evidence type="ECO:0000313" key="4">
    <source>
        <dbReference type="Proteomes" id="UP001302316"/>
    </source>
</evidence>
<keyword evidence="2" id="KW-0732">Signal</keyword>
<proteinExistence type="predicted"/>
<evidence type="ECO:0000256" key="2">
    <source>
        <dbReference type="SAM" id="SignalP"/>
    </source>
</evidence>
<keyword evidence="4" id="KW-1185">Reference proteome</keyword>
<dbReference type="EMBL" id="JAYGII010000001">
    <property type="protein sequence ID" value="MEA5444376.1"/>
    <property type="molecule type" value="Genomic_DNA"/>
</dbReference>
<dbReference type="Proteomes" id="UP001302316">
    <property type="component" value="Unassembled WGS sequence"/>
</dbReference>
<name>A0AAP6JCJ5_9GAMM</name>
<feature type="compositionally biased region" description="Basic and acidic residues" evidence="1">
    <location>
        <begin position="60"/>
        <end position="72"/>
    </location>
</feature>
<evidence type="ECO:0000256" key="1">
    <source>
        <dbReference type="SAM" id="MobiDB-lite"/>
    </source>
</evidence>
<dbReference type="RefSeq" id="WP_346049498.1">
    <property type="nucleotide sequence ID" value="NZ_JAYGII010000001.1"/>
</dbReference>
<protein>
    <submittedName>
        <fullName evidence="3">Uncharacterized protein</fullName>
    </submittedName>
</protein>
<comment type="caution">
    <text evidence="3">The sequence shown here is derived from an EMBL/GenBank/DDBJ whole genome shotgun (WGS) entry which is preliminary data.</text>
</comment>
<reference evidence="3 4" key="1">
    <citation type="submission" date="2023-12" db="EMBL/GenBank/DDBJ databases">
        <title>Whole-genome sequencing of halo(alkali)philic microorganisms from hypersaline lakes.</title>
        <authorList>
            <person name="Sorokin D.Y."/>
            <person name="Merkel A.Y."/>
            <person name="Messina E."/>
            <person name="Yakimov M."/>
        </authorList>
    </citation>
    <scope>NUCLEOTIDE SEQUENCE [LARGE SCALE GENOMIC DNA]</scope>
    <source>
        <strain evidence="3 4">AB-CW1</strain>
    </source>
</reference>
<feature type="chain" id="PRO_5043019410" evidence="2">
    <location>
        <begin position="19"/>
        <end position="228"/>
    </location>
</feature>
<dbReference type="AlphaFoldDB" id="A0AAP6JCJ5"/>
<feature type="signal peptide" evidence="2">
    <location>
        <begin position="1"/>
        <end position="18"/>
    </location>
</feature>
<gene>
    <name evidence="3" type="ORF">VCB98_00905</name>
</gene>